<keyword evidence="1" id="KW-0805">Transcription regulation</keyword>
<name>L8PIV1_STRVR</name>
<dbReference type="SUPFAM" id="SSF46689">
    <property type="entry name" value="Homeodomain-like"/>
    <property type="match status" value="1"/>
</dbReference>
<dbReference type="GO" id="GO:0003700">
    <property type="term" value="F:DNA-binding transcription factor activity"/>
    <property type="evidence" value="ECO:0007669"/>
    <property type="project" value="TreeGrafter"/>
</dbReference>
<dbReference type="Proteomes" id="UP000011205">
    <property type="component" value="Unassembled WGS sequence"/>
</dbReference>
<keyword evidence="3" id="KW-0804">Transcription</keyword>
<accession>L8PIV1</accession>
<sequence>MIVAAALPLVAEHGAAVTTGRIARAAGIGEATIFRVFADKDELLDACVTEAVSPEHVLRELACVDLELPLAARLTEAADAMRAHLERMGAVLGALYASGRRRGRPTGEEPTQADRDASTRTLREALAELIEPDRDTLRLPVEKVAALFLATFFAQLRGGALGAEETPTPAELADVLLHGVLRQPGSGTGRPSPSTTPSSRPSTTPPRPVSSPP</sequence>
<evidence type="ECO:0000256" key="3">
    <source>
        <dbReference type="ARBA" id="ARBA00023163"/>
    </source>
</evidence>
<feature type="domain" description="HTH tetR-type" evidence="6">
    <location>
        <begin position="1"/>
        <end position="55"/>
    </location>
</feature>
<evidence type="ECO:0000256" key="1">
    <source>
        <dbReference type="ARBA" id="ARBA00023015"/>
    </source>
</evidence>
<organism evidence="7 8">
    <name type="scientific">Streptomyces viridochromogenes Tue57</name>
    <dbReference type="NCBI Taxonomy" id="1160705"/>
    <lineage>
        <taxon>Bacteria</taxon>
        <taxon>Bacillati</taxon>
        <taxon>Actinomycetota</taxon>
        <taxon>Actinomycetes</taxon>
        <taxon>Kitasatosporales</taxon>
        <taxon>Streptomycetaceae</taxon>
        <taxon>Streptomyces</taxon>
    </lineage>
</organism>
<proteinExistence type="predicted"/>
<feature type="compositionally biased region" description="Low complexity" evidence="5">
    <location>
        <begin position="189"/>
        <end position="202"/>
    </location>
</feature>
<dbReference type="PATRIC" id="fig|1160705.3.peg.3006"/>
<protein>
    <submittedName>
        <fullName evidence="7">Putative transcriptional regulator, TetR family protein</fullName>
    </submittedName>
</protein>
<dbReference type="PRINTS" id="PR00455">
    <property type="entry name" value="HTHTETR"/>
</dbReference>
<keyword evidence="2 4" id="KW-0238">DNA-binding</keyword>
<dbReference type="RefSeq" id="WP_003998369.1">
    <property type="nucleotide sequence ID" value="NZ_AMLP01000100.1"/>
</dbReference>
<dbReference type="InterPro" id="IPR009057">
    <property type="entry name" value="Homeodomain-like_sf"/>
</dbReference>
<dbReference type="PANTHER" id="PTHR30055:SF234">
    <property type="entry name" value="HTH-TYPE TRANSCRIPTIONAL REGULATOR BETI"/>
    <property type="match status" value="1"/>
</dbReference>
<dbReference type="PROSITE" id="PS50977">
    <property type="entry name" value="HTH_TETR_2"/>
    <property type="match status" value="1"/>
</dbReference>
<evidence type="ECO:0000256" key="4">
    <source>
        <dbReference type="PROSITE-ProRule" id="PRU00335"/>
    </source>
</evidence>
<dbReference type="AlphaFoldDB" id="L8PIV1"/>
<feature type="region of interest" description="Disordered" evidence="5">
    <location>
        <begin position="179"/>
        <end position="213"/>
    </location>
</feature>
<evidence type="ECO:0000256" key="5">
    <source>
        <dbReference type="SAM" id="MobiDB-lite"/>
    </source>
</evidence>
<comment type="caution">
    <text evidence="7">The sequence shown here is derived from an EMBL/GenBank/DDBJ whole genome shotgun (WGS) entry which is preliminary data.</text>
</comment>
<dbReference type="PANTHER" id="PTHR30055">
    <property type="entry name" value="HTH-TYPE TRANSCRIPTIONAL REGULATOR RUTR"/>
    <property type="match status" value="1"/>
</dbReference>
<dbReference type="EMBL" id="AMLP01000100">
    <property type="protein sequence ID" value="ELS55953.1"/>
    <property type="molecule type" value="Genomic_DNA"/>
</dbReference>
<feature type="compositionally biased region" description="Pro residues" evidence="5">
    <location>
        <begin position="203"/>
        <end position="213"/>
    </location>
</feature>
<dbReference type="InterPro" id="IPR001647">
    <property type="entry name" value="HTH_TetR"/>
</dbReference>
<dbReference type="InterPro" id="IPR050109">
    <property type="entry name" value="HTH-type_TetR-like_transc_reg"/>
</dbReference>
<feature type="region of interest" description="Disordered" evidence="5">
    <location>
        <begin position="99"/>
        <end position="118"/>
    </location>
</feature>
<reference evidence="7 8" key="1">
    <citation type="journal article" date="2013" name="Genome Announc.">
        <title>Draft Genome Sequence of Streptomyces viridochromogenes Strain Tu57, Producer of Avilamycin.</title>
        <authorList>
            <person name="Gruning B.A."/>
            <person name="Erxleben A."/>
            <person name="Hahnlein A."/>
            <person name="Gunther S."/>
        </authorList>
    </citation>
    <scope>NUCLEOTIDE SEQUENCE [LARGE SCALE GENOMIC DNA]</scope>
    <source>
        <strain evidence="7 8">Tue57</strain>
    </source>
</reference>
<dbReference type="GO" id="GO:0000976">
    <property type="term" value="F:transcription cis-regulatory region binding"/>
    <property type="evidence" value="ECO:0007669"/>
    <property type="project" value="TreeGrafter"/>
</dbReference>
<evidence type="ECO:0000313" key="7">
    <source>
        <dbReference type="EMBL" id="ELS55953.1"/>
    </source>
</evidence>
<evidence type="ECO:0000256" key="2">
    <source>
        <dbReference type="ARBA" id="ARBA00023125"/>
    </source>
</evidence>
<dbReference type="Gene3D" id="1.10.357.10">
    <property type="entry name" value="Tetracycline Repressor, domain 2"/>
    <property type="match status" value="1"/>
</dbReference>
<dbReference type="Pfam" id="PF00440">
    <property type="entry name" value="TetR_N"/>
    <property type="match status" value="1"/>
</dbReference>
<evidence type="ECO:0000259" key="6">
    <source>
        <dbReference type="PROSITE" id="PS50977"/>
    </source>
</evidence>
<gene>
    <name evidence="7" type="ORF">STVIR_3031</name>
</gene>
<feature type="DNA-binding region" description="H-T-H motif" evidence="4">
    <location>
        <begin position="18"/>
        <end position="37"/>
    </location>
</feature>
<evidence type="ECO:0000313" key="8">
    <source>
        <dbReference type="Proteomes" id="UP000011205"/>
    </source>
</evidence>